<evidence type="ECO:0000256" key="8">
    <source>
        <dbReference type="ARBA" id="ARBA00023136"/>
    </source>
</evidence>
<sequence>MMAVSLLRKRLLKDKMTKSFMFILTVLSLLVLVFMGVGLYMKSRMILNEHSLWDLLTNADWKPLSEEFGFLPFIIGTLAVTALSILIALPISLLSAIYLSEYAHSWTKRVIFPVLDILAGIPSVVFGVWGTLIIVPWIADKLGPHFVEYTSGYTVLASGIVLGVMILPILVSLFIEIFTIVPQDYRDAAASLGATKWQISTKVILRKSMPGIIAAVVLAISKAFGETIAVLMVCGNYAEIPHSLFDPCYPLPALIANNYGEMLSLPLYESALMFAAFILFFIILVFNLASRMMLQHVEKKFKL</sequence>
<comment type="function">
    <text evidence="10">Part of the binding-protein-dependent transport system for phosphate; probably responsible for the translocation of the substrate across the membrane.</text>
</comment>
<evidence type="ECO:0000256" key="7">
    <source>
        <dbReference type="ARBA" id="ARBA00022989"/>
    </source>
</evidence>
<dbReference type="InterPro" id="IPR011864">
    <property type="entry name" value="Phosphate_PstC"/>
</dbReference>
<dbReference type="InterPro" id="IPR051124">
    <property type="entry name" value="Phosphate_Transport_Permease"/>
</dbReference>
<dbReference type="InterPro" id="IPR035906">
    <property type="entry name" value="MetI-like_sf"/>
</dbReference>
<gene>
    <name evidence="12" type="primary">pstC</name>
    <name evidence="12" type="ORF">DDY73_11370</name>
</gene>
<proteinExistence type="inferred from homology"/>
<dbReference type="PANTHER" id="PTHR30425">
    <property type="entry name" value="PHOSPHATE TRANSPORT SYSTEM PERMEASE PROTEIN PST"/>
    <property type="match status" value="1"/>
</dbReference>
<evidence type="ECO:0000256" key="4">
    <source>
        <dbReference type="ARBA" id="ARBA00022475"/>
    </source>
</evidence>
<dbReference type="GO" id="GO:0006817">
    <property type="term" value="P:phosphate ion transport"/>
    <property type="evidence" value="ECO:0007669"/>
    <property type="project" value="UniProtKB-KW"/>
</dbReference>
<evidence type="ECO:0000256" key="1">
    <source>
        <dbReference type="ARBA" id="ARBA00004651"/>
    </source>
</evidence>
<dbReference type="AlphaFoldDB" id="A0A316R285"/>
<evidence type="ECO:0000256" key="6">
    <source>
        <dbReference type="ARBA" id="ARBA00022692"/>
    </source>
</evidence>
<organism evidence="12 13">
    <name type="scientific">Coprobacter fastidiosus</name>
    <dbReference type="NCBI Taxonomy" id="1099853"/>
    <lineage>
        <taxon>Bacteria</taxon>
        <taxon>Pseudomonadati</taxon>
        <taxon>Bacteroidota</taxon>
        <taxon>Bacteroidia</taxon>
        <taxon>Bacteroidales</taxon>
        <taxon>Barnesiellaceae</taxon>
        <taxon>Coprobacter</taxon>
    </lineage>
</organism>
<keyword evidence="4 10" id="KW-1003">Cell membrane</keyword>
<feature type="transmembrane region" description="Helical" evidence="9">
    <location>
        <begin position="151"/>
        <end position="175"/>
    </location>
</feature>
<evidence type="ECO:0000256" key="3">
    <source>
        <dbReference type="ARBA" id="ARBA00022448"/>
    </source>
</evidence>
<dbReference type="GO" id="GO:0005886">
    <property type="term" value="C:plasma membrane"/>
    <property type="evidence" value="ECO:0007669"/>
    <property type="project" value="UniProtKB-SubCell"/>
</dbReference>
<feature type="transmembrane region" description="Helical" evidence="9">
    <location>
        <begin position="70"/>
        <end position="99"/>
    </location>
</feature>
<comment type="caution">
    <text evidence="12">The sequence shown here is derived from an EMBL/GenBank/DDBJ whole genome shotgun (WGS) entry which is preliminary data.</text>
</comment>
<keyword evidence="6 9" id="KW-0812">Transmembrane</keyword>
<keyword evidence="3 9" id="KW-0813">Transport</keyword>
<evidence type="ECO:0000256" key="2">
    <source>
        <dbReference type="ARBA" id="ARBA00007069"/>
    </source>
</evidence>
<keyword evidence="7 9" id="KW-1133">Transmembrane helix</keyword>
<comment type="similarity">
    <text evidence="2 10">Belongs to the binding-protein-dependent transport system permease family. CysTW subfamily.</text>
</comment>
<evidence type="ECO:0000256" key="10">
    <source>
        <dbReference type="RuleBase" id="RU363054"/>
    </source>
</evidence>
<feature type="transmembrane region" description="Helical" evidence="9">
    <location>
        <begin position="271"/>
        <end position="290"/>
    </location>
</feature>
<evidence type="ECO:0000313" key="13">
    <source>
        <dbReference type="Proteomes" id="UP000262954"/>
    </source>
</evidence>
<dbReference type="PANTHER" id="PTHR30425:SF1">
    <property type="entry name" value="PHOSPHATE TRANSPORT SYSTEM PERMEASE PROTEIN PSTC"/>
    <property type="match status" value="1"/>
</dbReference>
<keyword evidence="8 9" id="KW-0472">Membrane</keyword>
<comment type="subcellular location">
    <subcellularLocation>
        <location evidence="1 9">Cell membrane</location>
        <topology evidence="1 9">Multi-pass membrane protein</topology>
    </subcellularLocation>
</comment>
<accession>A0A316R285</accession>
<evidence type="ECO:0000313" key="12">
    <source>
        <dbReference type="EMBL" id="HBJ09590.1"/>
    </source>
</evidence>
<dbReference type="NCBIfam" id="TIGR02138">
    <property type="entry name" value="phosphate_pstC"/>
    <property type="match status" value="1"/>
</dbReference>
<dbReference type="Proteomes" id="UP000262954">
    <property type="component" value="Unassembled WGS sequence"/>
</dbReference>
<protein>
    <recommendedName>
        <fullName evidence="10">Phosphate transport system permease protein</fullName>
    </recommendedName>
</protein>
<dbReference type="Gene3D" id="1.10.3720.10">
    <property type="entry name" value="MetI-like"/>
    <property type="match status" value="1"/>
</dbReference>
<dbReference type="InterPro" id="IPR000515">
    <property type="entry name" value="MetI-like"/>
</dbReference>
<feature type="transmembrane region" description="Helical" evidence="9">
    <location>
        <begin position="212"/>
        <end position="238"/>
    </location>
</feature>
<feature type="domain" description="ABC transmembrane type-1" evidence="11">
    <location>
        <begin position="74"/>
        <end position="290"/>
    </location>
</feature>
<evidence type="ECO:0000256" key="5">
    <source>
        <dbReference type="ARBA" id="ARBA00022592"/>
    </source>
</evidence>
<evidence type="ECO:0000259" key="11">
    <source>
        <dbReference type="PROSITE" id="PS50928"/>
    </source>
</evidence>
<feature type="transmembrane region" description="Helical" evidence="9">
    <location>
        <begin position="111"/>
        <end position="139"/>
    </location>
</feature>
<dbReference type="RefSeq" id="WP_031258665.1">
    <property type="nucleotide sequence ID" value="NZ_CAUBCP010000123.1"/>
</dbReference>
<dbReference type="PROSITE" id="PS50928">
    <property type="entry name" value="ABC_TM1"/>
    <property type="match status" value="1"/>
</dbReference>
<dbReference type="Pfam" id="PF00528">
    <property type="entry name" value="BPD_transp_1"/>
    <property type="match status" value="1"/>
</dbReference>
<dbReference type="EMBL" id="DNWC01000146">
    <property type="protein sequence ID" value="HBJ09590.1"/>
    <property type="molecule type" value="Genomic_DNA"/>
</dbReference>
<keyword evidence="5 10" id="KW-0592">Phosphate transport</keyword>
<reference evidence="12 13" key="1">
    <citation type="journal article" date="2018" name="Nat. Biotechnol.">
        <title>A standardized bacterial taxonomy based on genome phylogeny substantially revises the tree of life.</title>
        <authorList>
            <person name="Parks D.H."/>
            <person name="Chuvochina M."/>
            <person name="Waite D.W."/>
            <person name="Rinke C."/>
            <person name="Skarshewski A."/>
            <person name="Chaumeil P.A."/>
            <person name="Hugenholtz P."/>
        </authorList>
    </citation>
    <scope>NUCLEOTIDE SEQUENCE [LARGE SCALE GENOMIC DNA]</scope>
    <source>
        <strain evidence="12">UBA11482</strain>
    </source>
</reference>
<dbReference type="SUPFAM" id="SSF161098">
    <property type="entry name" value="MetI-like"/>
    <property type="match status" value="1"/>
</dbReference>
<dbReference type="GO" id="GO:0005315">
    <property type="term" value="F:phosphate transmembrane transporter activity"/>
    <property type="evidence" value="ECO:0007669"/>
    <property type="project" value="InterPro"/>
</dbReference>
<name>A0A316R285_9BACT</name>
<feature type="transmembrane region" description="Helical" evidence="9">
    <location>
        <begin position="20"/>
        <end position="41"/>
    </location>
</feature>
<evidence type="ECO:0000256" key="9">
    <source>
        <dbReference type="RuleBase" id="RU363032"/>
    </source>
</evidence>
<dbReference type="CDD" id="cd06261">
    <property type="entry name" value="TM_PBP2"/>
    <property type="match status" value="1"/>
</dbReference>